<dbReference type="RefSeq" id="WP_290265527.1">
    <property type="nucleotide sequence ID" value="NZ_JAUFQG010000006.1"/>
</dbReference>
<dbReference type="PANTHER" id="PTHR32552">
    <property type="entry name" value="FERRICHROME IRON RECEPTOR-RELATED"/>
    <property type="match status" value="1"/>
</dbReference>
<keyword evidence="17" id="KW-1185">Reference proteome</keyword>
<evidence type="ECO:0000256" key="10">
    <source>
        <dbReference type="ARBA" id="ARBA00023237"/>
    </source>
</evidence>
<dbReference type="PROSITE" id="PS52016">
    <property type="entry name" value="TONB_DEPENDENT_REC_3"/>
    <property type="match status" value="1"/>
</dbReference>
<evidence type="ECO:0000256" key="7">
    <source>
        <dbReference type="ARBA" id="ARBA00023065"/>
    </source>
</evidence>
<comment type="subcellular location">
    <subcellularLocation>
        <location evidence="1 11">Cell outer membrane</location>
        <topology evidence="1 11">Multi-pass membrane protein</topology>
    </subcellularLocation>
</comment>
<comment type="similarity">
    <text evidence="11 12">Belongs to the TonB-dependent receptor family.</text>
</comment>
<keyword evidence="2 11" id="KW-0813">Transport</keyword>
<dbReference type="Pfam" id="PF00593">
    <property type="entry name" value="TonB_dep_Rec_b-barrel"/>
    <property type="match status" value="1"/>
</dbReference>
<evidence type="ECO:0000256" key="5">
    <source>
        <dbReference type="ARBA" id="ARBA00022692"/>
    </source>
</evidence>
<keyword evidence="3 11" id="KW-1134">Transmembrane beta strand</keyword>
<dbReference type="EMBL" id="JBHSCX010000005">
    <property type="protein sequence ID" value="MFC4362250.1"/>
    <property type="molecule type" value="Genomic_DNA"/>
</dbReference>
<dbReference type="InterPro" id="IPR039426">
    <property type="entry name" value="TonB-dep_rcpt-like"/>
</dbReference>
<evidence type="ECO:0000259" key="15">
    <source>
        <dbReference type="Pfam" id="PF07715"/>
    </source>
</evidence>
<comment type="caution">
    <text evidence="16">The sequence shown here is derived from an EMBL/GenBank/DDBJ whole genome shotgun (WGS) entry which is preliminary data.</text>
</comment>
<organism evidence="16 17">
    <name type="scientific">Simiduia curdlanivorans</name>
    <dbReference type="NCBI Taxonomy" id="1492769"/>
    <lineage>
        <taxon>Bacteria</taxon>
        <taxon>Pseudomonadati</taxon>
        <taxon>Pseudomonadota</taxon>
        <taxon>Gammaproteobacteria</taxon>
        <taxon>Cellvibrionales</taxon>
        <taxon>Cellvibrionaceae</taxon>
        <taxon>Simiduia</taxon>
    </lineage>
</organism>
<evidence type="ECO:0000256" key="3">
    <source>
        <dbReference type="ARBA" id="ARBA00022452"/>
    </source>
</evidence>
<evidence type="ECO:0000256" key="11">
    <source>
        <dbReference type="PROSITE-ProRule" id="PRU01360"/>
    </source>
</evidence>
<dbReference type="Pfam" id="PF07715">
    <property type="entry name" value="Plug"/>
    <property type="match status" value="1"/>
</dbReference>
<evidence type="ECO:0000256" key="13">
    <source>
        <dbReference type="SAM" id="SignalP"/>
    </source>
</evidence>
<name>A0ABV8V4W0_9GAMM</name>
<dbReference type="InterPro" id="IPR000531">
    <property type="entry name" value="Beta-barrel_TonB"/>
</dbReference>
<evidence type="ECO:0000313" key="17">
    <source>
        <dbReference type="Proteomes" id="UP001595840"/>
    </source>
</evidence>
<evidence type="ECO:0000256" key="1">
    <source>
        <dbReference type="ARBA" id="ARBA00004571"/>
    </source>
</evidence>
<evidence type="ECO:0000259" key="14">
    <source>
        <dbReference type="Pfam" id="PF00593"/>
    </source>
</evidence>
<feature type="domain" description="TonB-dependent receptor-like beta-barrel" evidence="14">
    <location>
        <begin position="274"/>
        <end position="713"/>
    </location>
</feature>
<keyword evidence="7" id="KW-0406">Ion transport</keyword>
<feature type="domain" description="TonB-dependent receptor plug" evidence="15">
    <location>
        <begin position="48"/>
        <end position="157"/>
    </location>
</feature>
<sequence length="751" mass="81833">MLTKKLLSLHLAAISVLPLATTSYADTRARDSLLEEIVVTARKRSETLQDIPMAISALSEQSLERNAINNLADLQAQVPSLTVYAARGTSSTATVYIRGIGQSDPLWGVEPGVGIYLNDVYISRPQGALLDMLDVERVEVLRGPQGTLYGRNTIGGAVKYITKKPSEETSGKLDLAAGSYGQLDVRAAASGALIDDTLLASVALGSFNRDGFGENLQTGAAVSDKKLTTGRVNLEWLVSEDWSVLLSADKTRDSSHVRGAQRMLVNGFEPYFAGAAPLPVSTDRYDVDNGFDLDENFTDTQGASLTVAWQLAEAWSAKSITAWREGETEGAIDFDMGPYAIADVDANYDDEQLSQEFQLNYQGDQWQGVVGVYLLDATAGGEVRNRFGLPAAALGYAPPNLIPGPIINIYGASGGEVETQSIALYGDASWQLSDNWNLSAGVRVSQERKEATVLNEGFTDDSFTQPSGQVTADFTNDETWRDVSPRLALDYRYSDDTLVYASVGRGFKSGGFNVRADTVNVPRSGDPYDPETVVTYEMGVKSTLADQLQLNVAFFHSDYRDIQLSIFTGVDTDNDGINDSFFGDFTNAGKGEIRGVEVEYVWSPSRYFTVSGNAAYLDASYQEYLSGGVNVADQRTFTDVPELAYSINAQWQTDLGDVATLNANIIYSWRDEVQPTTNQSDLILQPAFGLWNANIQLAALNSGWRLALEGKNLADEHYRTTGYDLRDSGFPIVSGYYGDPRTVTLRASYEF</sequence>
<dbReference type="Proteomes" id="UP001595840">
    <property type="component" value="Unassembled WGS sequence"/>
</dbReference>
<keyword evidence="4" id="KW-0410">Iron transport</keyword>
<evidence type="ECO:0000256" key="4">
    <source>
        <dbReference type="ARBA" id="ARBA00022496"/>
    </source>
</evidence>
<evidence type="ECO:0000256" key="9">
    <source>
        <dbReference type="ARBA" id="ARBA00023136"/>
    </source>
</evidence>
<proteinExistence type="inferred from homology"/>
<dbReference type="SUPFAM" id="SSF56935">
    <property type="entry name" value="Porins"/>
    <property type="match status" value="1"/>
</dbReference>
<dbReference type="InterPro" id="IPR012910">
    <property type="entry name" value="Plug_dom"/>
</dbReference>
<keyword evidence="5 11" id="KW-0812">Transmembrane</keyword>
<evidence type="ECO:0000256" key="12">
    <source>
        <dbReference type="RuleBase" id="RU003357"/>
    </source>
</evidence>
<feature type="signal peptide" evidence="13">
    <location>
        <begin position="1"/>
        <end position="25"/>
    </location>
</feature>
<dbReference type="InterPro" id="IPR036942">
    <property type="entry name" value="Beta-barrel_TonB_sf"/>
</dbReference>
<keyword evidence="13" id="KW-0732">Signal</keyword>
<evidence type="ECO:0000313" key="16">
    <source>
        <dbReference type="EMBL" id="MFC4362250.1"/>
    </source>
</evidence>
<gene>
    <name evidence="16" type="ORF">ACFOX3_08050</name>
</gene>
<evidence type="ECO:0000256" key="8">
    <source>
        <dbReference type="ARBA" id="ARBA00023077"/>
    </source>
</evidence>
<reference evidence="17" key="1">
    <citation type="journal article" date="2019" name="Int. J. Syst. Evol. Microbiol.">
        <title>The Global Catalogue of Microorganisms (GCM) 10K type strain sequencing project: providing services to taxonomists for standard genome sequencing and annotation.</title>
        <authorList>
            <consortium name="The Broad Institute Genomics Platform"/>
            <consortium name="The Broad Institute Genome Sequencing Center for Infectious Disease"/>
            <person name="Wu L."/>
            <person name="Ma J."/>
        </authorList>
    </citation>
    <scope>NUCLEOTIDE SEQUENCE [LARGE SCALE GENOMIC DNA]</scope>
    <source>
        <strain evidence="17">CECT 8570</strain>
    </source>
</reference>
<keyword evidence="6" id="KW-0408">Iron</keyword>
<dbReference type="CDD" id="cd01347">
    <property type="entry name" value="ligand_gated_channel"/>
    <property type="match status" value="1"/>
</dbReference>
<keyword evidence="9 11" id="KW-0472">Membrane</keyword>
<dbReference type="PANTHER" id="PTHR32552:SF81">
    <property type="entry name" value="TONB-DEPENDENT OUTER MEMBRANE RECEPTOR"/>
    <property type="match status" value="1"/>
</dbReference>
<evidence type="ECO:0000256" key="6">
    <source>
        <dbReference type="ARBA" id="ARBA00023004"/>
    </source>
</evidence>
<protein>
    <submittedName>
        <fullName evidence="16">TonB-dependent receptor</fullName>
    </submittedName>
</protein>
<keyword evidence="10 11" id="KW-0998">Cell outer membrane</keyword>
<keyword evidence="16" id="KW-0675">Receptor</keyword>
<keyword evidence="8 12" id="KW-0798">TonB box</keyword>
<dbReference type="Gene3D" id="2.40.170.20">
    <property type="entry name" value="TonB-dependent receptor, beta-barrel domain"/>
    <property type="match status" value="1"/>
</dbReference>
<evidence type="ECO:0000256" key="2">
    <source>
        <dbReference type="ARBA" id="ARBA00022448"/>
    </source>
</evidence>
<accession>A0ABV8V4W0</accession>
<feature type="chain" id="PRO_5045652801" evidence="13">
    <location>
        <begin position="26"/>
        <end position="751"/>
    </location>
</feature>